<name>A0A930Q0Q4_9MICC</name>
<organism evidence="3 4">
    <name type="scientific">Rothia mucilaginosa</name>
    <dbReference type="NCBI Taxonomy" id="43675"/>
    <lineage>
        <taxon>Bacteria</taxon>
        <taxon>Bacillati</taxon>
        <taxon>Actinomycetota</taxon>
        <taxon>Actinomycetes</taxon>
        <taxon>Micrococcales</taxon>
        <taxon>Micrococcaceae</taxon>
        <taxon>Rothia</taxon>
    </lineage>
</organism>
<dbReference type="AlphaFoldDB" id="A0A930Q0Q4"/>
<sequence length="267" mass="28789">MLSAFSRSFAPARPLRRVLTLTVALALGALPVGASAVVPHPQTAVAAVQPPRNNADTEYNTCVERLVGDASPTPGVWAVCRGYLDEGEYVARRRHDATVTRAELVRLLYRMAGSPAVKDLPAVSPYADVPASDPDYAAIIWAADAGITAGWDDGLFHPDDRASRYTLSAFLYRAAGSPEGAATIRRPKLVERDAQRKEDAAARKSRFATESRWLTRTLGEYPAADRDGDGVTDKIKPGDPLYFSDALYMLRAYEKAGLKVVGTPAGN</sequence>
<dbReference type="PROSITE" id="PS51272">
    <property type="entry name" value="SLH"/>
    <property type="match status" value="1"/>
</dbReference>
<dbReference type="Pfam" id="PF00395">
    <property type="entry name" value="SLH"/>
    <property type="match status" value="1"/>
</dbReference>
<evidence type="ECO:0000256" key="1">
    <source>
        <dbReference type="SAM" id="SignalP"/>
    </source>
</evidence>
<feature type="signal peptide" evidence="1">
    <location>
        <begin position="1"/>
        <end position="36"/>
    </location>
</feature>
<dbReference type="Proteomes" id="UP000785653">
    <property type="component" value="Unassembled WGS sequence"/>
</dbReference>
<protein>
    <submittedName>
        <fullName evidence="3">S-layer homology domain-containing protein</fullName>
    </submittedName>
</protein>
<gene>
    <name evidence="3" type="ORF">HXO65_02310</name>
</gene>
<keyword evidence="1" id="KW-0732">Signal</keyword>
<evidence type="ECO:0000259" key="2">
    <source>
        <dbReference type="PROSITE" id="PS51272"/>
    </source>
</evidence>
<feature type="chain" id="PRO_5038648590" evidence="1">
    <location>
        <begin position="37"/>
        <end position="267"/>
    </location>
</feature>
<evidence type="ECO:0000313" key="3">
    <source>
        <dbReference type="EMBL" id="MBF1673026.1"/>
    </source>
</evidence>
<proteinExistence type="predicted"/>
<reference evidence="3" key="1">
    <citation type="submission" date="2020-04" db="EMBL/GenBank/DDBJ databases">
        <title>Deep metagenomics examines the oral microbiome during advanced dental caries in children, revealing novel taxa and co-occurrences with host molecules.</title>
        <authorList>
            <person name="Baker J.L."/>
            <person name="Morton J.T."/>
            <person name="Dinis M."/>
            <person name="Alvarez R."/>
            <person name="Tran N.C."/>
            <person name="Knight R."/>
            <person name="Edlund A."/>
        </authorList>
    </citation>
    <scope>NUCLEOTIDE SEQUENCE</scope>
    <source>
        <strain evidence="3">JCVI_47_bin.3</strain>
    </source>
</reference>
<feature type="domain" description="SLH" evidence="2">
    <location>
        <begin position="122"/>
        <end position="185"/>
    </location>
</feature>
<comment type="caution">
    <text evidence="3">The sequence shown here is derived from an EMBL/GenBank/DDBJ whole genome shotgun (WGS) entry which is preliminary data.</text>
</comment>
<dbReference type="EMBL" id="JABZXS010000016">
    <property type="protein sequence ID" value="MBF1673026.1"/>
    <property type="molecule type" value="Genomic_DNA"/>
</dbReference>
<dbReference type="InterPro" id="IPR001119">
    <property type="entry name" value="SLH_dom"/>
</dbReference>
<accession>A0A930Q0Q4</accession>
<evidence type="ECO:0000313" key="4">
    <source>
        <dbReference type="Proteomes" id="UP000785653"/>
    </source>
</evidence>